<dbReference type="Proteomes" id="UP000760480">
    <property type="component" value="Unassembled WGS sequence"/>
</dbReference>
<keyword evidence="2" id="KW-1185">Reference proteome</keyword>
<protein>
    <submittedName>
        <fullName evidence="1">Uncharacterized protein</fullName>
    </submittedName>
</protein>
<organism evidence="1 2">
    <name type="scientific">Candidatus Competibacter phosphatis</name>
    <dbReference type="NCBI Taxonomy" id="221280"/>
    <lineage>
        <taxon>Bacteria</taxon>
        <taxon>Pseudomonadati</taxon>
        <taxon>Pseudomonadota</taxon>
        <taxon>Gammaproteobacteria</taxon>
        <taxon>Candidatus Competibacteraceae</taxon>
        <taxon>Candidatus Competibacter</taxon>
    </lineage>
</organism>
<name>A0ABX1TL00_9GAMM</name>
<dbReference type="RefSeq" id="WP_169248097.1">
    <property type="nucleotide sequence ID" value="NZ_SPMZ01000016.1"/>
</dbReference>
<evidence type="ECO:0000313" key="1">
    <source>
        <dbReference type="EMBL" id="NMQ18843.1"/>
    </source>
</evidence>
<proteinExistence type="predicted"/>
<accession>A0ABX1TL00</accession>
<sequence length="71" mass="8201">MADVDGEKTSAARIGAVRPGGAEQAKLMTLDNFLRFRYPIEDSNVPYSVMTEPYLREQNRHREKYSFHLPE</sequence>
<comment type="caution">
    <text evidence="1">The sequence shown here is derived from an EMBL/GenBank/DDBJ whole genome shotgun (WGS) entry which is preliminary data.</text>
</comment>
<gene>
    <name evidence="1" type="ORF">E4P82_06235</name>
</gene>
<evidence type="ECO:0000313" key="2">
    <source>
        <dbReference type="Proteomes" id="UP000760480"/>
    </source>
</evidence>
<dbReference type="EMBL" id="SPMZ01000016">
    <property type="protein sequence ID" value="NMQ18843.1"/>
    <property type="molecule type" value="Genomic_DNA"/>
</dbReference>
<reference evidence="1 2" key="1">
    <citation type="submission" date="2019-03" db="EMBL/GenBank/DDBJ databases">
        <title>Metabolic reconstructions from genomes of highly enriched 'Candidatus Accumulibacter' and 'Candidatus Competibacter' bioreactor populations.</title>
        <authorList>
            <person name="Annavajhala M.K."/>
            <person name="Welles L."/>
            <person name="Abbas B."/>
            <person name="Sorokin D."/>
            <person name="Park H."/>
            <person name="Van Loosdrecht M."/>
            <person name="Chandran K."/>
        </authorList>
    </citation>
    <scope>NUCLEOTIDE SEQUENCE [LARGE SCALE GENOMIC DNA]</scope>
    <source>
        <strain evidence="1 2">SBR_G</strain>
    </source>
</reference>